<comment type="caution">
    <text evidence="2">The sequence shown here is derived from an EMBL/GenBank/DDBJ whole genome shotgun (WGS) entry which is preliminary data.</text>
</comment>
<reference evidence="2 3" key="1">
    <citation type="journal article" date="2018" name="Nat. Biotechnol.">
        <title>A standardized bacterial taxonomy based on genome phylogeny substantially revises the tree of life.</title>
        <authorList>
            <person name="Parks D.H."/>
            <person name="Chuvochina M."/>
            <person name="Waite D.W."/>
            <person name="Rinke C."/>
            <person name="Skarshewski A."/>
            <person name="Chaumeil P.A."/>
            <person name="Hugenholtz P."/>
        </authorList>
    </citation>
    <scope>NUCLEOTIDE SEQUENCE [LARGE SCALE GENOMIC DNA]</scope>
    <source>
        <strain evidence="2">UBA11482</strain>
    </source>
</reference>
<dbReference type="InterPro" id="IPR043461">
    <property type="entry name" value="LpxH-like"/>
</dbReference>
<proteinExistence type="predicted"/>
<organism evidence="2 3">
    <name type="scientific">Coprobacter fastidiosus</name>
    <dbReference type="NCBI Taxonomy" id="1099853"/>
    <lineage>
        <taxon>Bacteria</taxon>
        <taxon>Pseudomonadati</taxon>
        <taxon>Bacteroidota</taxon>
        <taxon>Bacteroidia</taxon>
        <taxon>Bacteroidales</taxon>
        <taxon>Barnesiellaceae</taxon>
        <taxon>Coprobacter</taxon>
    </lineage>
</organism>
<keyword evidence="1" id="KW-0378">Hydrolase</keyword>
<accession>A0A316RCG1</accession>
<dbReference type="SUPFAM" id="SSF56300">
    <property type="entry name" value="Metallo-dependent phosphatases"/>
    <property type="match status" value="1"/>
</dbReference>
<dbReference type="GO" id="GO:0009245">
    <property type="term" value="P:lipid A biosynthetic process"/>
    <property type="evidence" value="ECO:0007669"/>
    <property type="project" value="TreeGrafter"/>
</dbReference>
<evidence type="ECO:0000313" key="3">
    <source>
        <dbReference type="Proteomes" id="UP000262954"/>
    </source>
</evidence>
<dbReference type="InterPro" id="IPR029052">
    <property type="entry name" value="Metallo-depent_PP-like"/>
</dbReference>
<dbReference type="GO" id="GO:0016020">
    <property type="term" value="C:membrane"/>
    <property type="evidence" value="ECO:0007669"/>
    <property type="project" value="GOC"/>
</dbReference>
<gene>
    <name evidence="2" type="ORF">DDY73_09510</name>
</gene>
<evidence type="ECO:0000313" key="2">
    <source>
        <dbReference type="EMBL" id="HBJ09227.1"/>
    </source>
</evidence>
<dbReference type="RefSeq" id="WP_022391274.1">
    <property type="nucleotide sequence ID" value="NZ_DBFJMN010000235.1"/>
</dbReference>
<dbReference type="PANTHER" id="PTHR34990:SF1">
    <property type="entry name" value="UDP-2,3-DIACYLGLUCOSAMINE HYDROLASE"/>
    <property type="match status" value="1"/>
</dbReference>
<sequence length="247" mass="29226">MKKIYFLSDLHLGARTLENPLENERRVVRWFDSVKEDASAIYLMGDILDYWYEYKTVVPRGFTRFFGKVAELTDKGIDVHWFIGNHDIWIFDYLPGELGVKVHYTPEIVDLNGKTFYLAHGDGLGDTPLTFRFIRSVFHNRLCQMLYSAIHPRWTVAFAHKWSSHSRQTGNCKDYCGEDNEYLVRYAKAYLEKSSVHIDFFVFGHRHIMLDLMIRRDSRVIILGDWINYFSYAVLEGDQIRLEQFEE</sequence>
<dbReference type="EMBL" id="DNWC01000124">
    <property type="protein sequence ID" value="HBJ09227.1"/>
    <property type="molecule type" value="Genomic_DNA"/>
</dbReference>
<dbReference type="Proteomes" id="UP000262954">
    <property type="component" value="Unassembled WGS sequence"/>
</dbReference>
<dbReference type="AlphaFoldDB" id="A0A316RCG1"/>
<protein>
    <submittedName>
        <fullName evidence="2">UDP-2,3-diacylglucosamine diphosphatase</fullName>
    </submittedName>
</protein>
<evidence type="ECO:0000256" key="1">
    <source>
        <dbReference type="ARBA" id="ARBA00022801"/>
    </source>
</evidence>
<dbReference type="Gene3D" id="3.60.21.10">
    <property type="match status" value="1"/>
</dbReference>
<dbReference type="CDD" id="cd07398">
    <property type="entry name" value="MPP_YbbF-LpxH"/>
    <property type="match status" value="1"/>
</dbReference>
<name>A0A316RCG1_9BACT</name>
<dbReference type="PANTHER" id="PTHR34990">
    <property type="entry name" value="UDP-2,3-DIACYLGLUCOSAMINE HYDROLASE-RELATED"/>
    <property type="match status" value="1"/>
</dbReference>
<dbReference type="GO" id="GO:0008758">
    <property type="term" value="F:UDP-2,3-diacylglucosamine hydrolase activity"/>
    <property type="evidence" value="ECO:0007669"/>
    <property type="project" value="TreeGrafter"/>
</dbReference>